<dbReference type="Proteomes" id="UP000229901">
    <property type="component" value="Unassembled WGS sequence"/>
</dbReference>
<evidence type="ECO:0000313" key="2">
    <source>
        <dbReference type="Proteomes" id="UP000229901"/>
    </source>
</evidence>
<reference evidence="2" key="1">
    <citation type="submission" date="2017-09" db="EMBL/GenBank/DDBJ databases">
        <title>Depth-based differentiation of microbial function through sediment-hosted aquifers and enrichment of novel symbionts in the deep terrestrial subsurface.</title>
        <authorList>
            <person name="Probst A.J."/>
            <person name="Ladd B."/>
            <person name="Jarett J.K."/>
            <person name="Geller-Mcgrath D.E."/>
            <person name="Sieber C.M.K."/>
            <person name="Emerson J.B."/>
            <person name="Anantharaman K."/>
            <person name="Thomas B.C."/>
            <person name="Malmstrom R."/>
            <person name="Stieglmeier M."/>
            <person name="Klingl A."/>
            <person name="Woyke T."/>
            <person name="Ryan C.M."/>
            <person name="Banfield J.F."/>
        </authorList>
    </citation>
    <scope>NUCLEOTIDE SEQUENCE [LARGE SCALE GENOMIC DNA]</scope>
</reference>
<protein>
    <submittedName>
        <fullName evidence="1">Uncharacterized protein</fullName>
    </submittedName>
</protein>
<gene>
    <name evidence="1" type="ORF">COT97_03920</name>
</gene>
<name>A0A2H0V6B1_9BACT</name>
<proteinExistence type="predicted"/>
<accession>A0A2H0V6B1</accession>
<sequence length="164" mass="19435">MLDTKTPQKELKMAGIPLTLETLQIMCEGFVKDMFDGKPNKADFYHQLHDRLRIIIQQLQKIDLEFMLLHTCWKNQIQPKDLKNRPYTPFELEQLLLKATEKVNLLLKLMQANPKDVSMEMIELLRRIHYNDYITIGFKPDEIIDTFETMAHIPMPVDKEVYDD</sequence>
<evidence type="ECO:0000313" key="1">
    <source>
        <dbReference type="EMBL" id="PIR93949.1"/>
    </source>
</evidence>
<dbReference type="EMBL" id="PFAP01000028">
    <property type="protein sequence ID" value="PIR93949.1"/>
    <property type="molecule type" value="Genomic_DNA"/>
</dbReference>
<organism evidence="1 2">
    <name type="scientific">Candidatus Falkowbacteria bacterium CG10_big_fil_rev_8_21_14_0_10_39_11</name>
    <dbReference type="NCBI Taxonomy" id="1974565"/>
    <lineage>
        <taxon>Bacteria</taxon>
        <taxon>Candidatus Falkowiibacteriota</taxon>
    </lineage>
</organism>
<comment type="caution">
    <text evidence="1">The sequence shown here is derived from an EMBL/GenBank/DDBJ whole genome shotgun (WGS) entry which is preliminary data.</text>
</comment>
<dbReference type="AlphaFoldDB" id="A0A2H0V6B1"/>